<proteinExistence type="predicted"/>
<gene>
    <name evidence="2" type="ORF">Pcinc_039256</name>
</gene>
<dbReference type="AlphaFoldDB" id="A0AAE1BNT3"/>
<name>A0AAE1BNT3_PETCI</name>
<reference evidence="2" key="1">
    <citation type="submission" date="2023-10" db="EMBL/GenBank/DDBJ databases">
        <title>Genome assemblies of two species of porcelain crab, Petrolisthes cinctipes and Petrolisthes manimaculis (Anomura: Porcellanidae).</title>
        <authorList>
            <person name="Angst P."/>
        </authorList>
    </citation>
    <scope>NUCLEOTIDE SEQUENCE</scope>
    <source>
        <strain evidence="2">PB745_01</strain>
        <tissue evidence="2">Gill</tissue>
    </source>
</reference>
<evidence type="ECO:0000313" key="2">
    <source>
        <dbReference type="EMBL" id="KAK3854251.1"/>
    </source>
</evidence>
<keyword evidence="3" id="KW-1185">Reference proteome</keyword>
<organism evidence="2 3">
    <name type="scientific">Petrolisthes cinctipes</name>
    <name type="common">Flat porcelain crab</name>
    <dbReference type="NCBI Taxonomy" id="88211"/>
    <lineage>
        <taxon>Eukaryota</taxon>
        <taxon>Metazoa</taxon>
        <taxon>Ecdysozoa</taxon>
        <taxon>Arthropoda</taxon>
        <taxon>Crustacea</taxon>
        <taxon>Multicrustacea</taxon>
        <taxon>Malacostraca</taxon>
        <taxon>Eumalacostraca</taxon>
        <taxon>Eucarida</taxon>
        <taxon>Decapoda</taxon>
        <taxon>Pleocyemata</taxon>
        <taxon>Anomura</taxon>
        <taxon>Galatheoidea</taxon>
        <taxon>Porcellanidae</taxon>
        <taxon>Petrolisthes</taxon>
    </lineage>
</organism>
<protein>
    <submittedName>
        <fullName evidence="2">Uncharacterized protein</fullName>
    </submittedName>
</protein>
<comment type="caution">
    <text evidence="2">The sequence shown here is derived from an EMBL/GenBank/DDBJ whole genome shotgun (WGS) entry which is preliminary data.</text>
</comment>
<dbReference type="EMBL" id="JAWQEG010006646">
    <property type="protein sequence ID" value="KAK3854251.1"/>
    <property type="molecule type" value="Genomic_DNA"/>
</dbReference>
<accession>A0AAE1BNT3</accession>
<evidence type="ECO:0000256" key="1">
    <source>
        <dbReference type="SAM" id="MobiDB-lite"/>
    </source>
</evidence>
<sequence length="129" mass="13861">MEEAKKYIRNRNYFQVVFQASGGQGRREARDGPLVVRMATLRSCGGGGQKEALRSGEVVGKGERSDGGGAPEYKLPSLVPGHTKVLFVTRRCRGEKGGVEEKGGIKEKGCREGKYEKGGMLGSAFQGLP</sequence>
<evidence type="ECO:0000313" key="3">
    <source>
        <dbReference type="Proteomes" id="UP001286313"/>
    </source>
</evidence>
<dbReference type="Proteomes" id="UP001286313">
    <property type="component" value="Unassembled WGS sequence"/>
</dbReference>
<feature type="region of interest" description="Disordered" evidence="1">
    <location>
        <begin position="44"/>
        <end position="75"/>
    </location>
</feature>